<evidence type="ECO:0000256" key="5">
    <source>
        <dbReference type="ARBA" id="ARBA00022840"/>
    </source>
</evidence>
<dbReference type="InterPro" id="IPR022926">
    <property type="entry name" value="NH(3)-dep_NAD(+)_synth"/>
</dbReference>
<feature type="binding site" evidence="8">
    <location>
        <position position="159"/>
    </location>
    <ligand>
        <name>deamido-NAD(+)</name>
        <dbReference type="ChEBI" id="CHEBI:58437"/>
        <note>ligand shared between two neighboring subunits</note>
    </ligand>
</feature>
<reference evidence="12" key="1">
    <citation type="submission" date="2020-07" db="EMBL/GenBank/DDBJ databases">
        <title>Koleobacter methoxysyntrophicus gen. nov., sp. nov., a novel anaerobic bacterium isolated from deep subsurface oil field and proposal of Koleobacterales ord. nov. in the phylum Firmicutes.</title>
        <authorList>
            <person name="Sakamoto S."/>
            <person name="Tamaki H."/>
        </authorList>
    </citation>
    <scope>NUCLEOTIDE SEQUENCE</scope>
    <source>
        <strain evidence="12">NRmbB1</strain>
    </source>
</reference>
<name>A0A8A0RRF6_9FIRM</name>
<comment type="similarity">
    <text evidence="1 8 9">Belongs to the NAD synthetase family.</text>
</comment>
<protein>
    <recommendedName>
        <fullName evidence="8 10">NH(3)-dependent NAD(+) synthetase</fullName>
        <ecNumber evidence="8 10">6.3.1.5</ecNumber>
    </recommendedName>
</protein>
<keyword evidence="5 8" id="KW-0067">ATP-binding</keyword>
<evidence type="ECO:0000259" key="11">
    <source>
        <dbReference type="Pfam" id="PF02540"/>
    </source>
</evidence>
<feature type="binding site" description="in other chain" evidence="8">
    <location>
        <position position="152"/>
    </location>
    <ligand>
        <name>deamido-NAD(+)</name>
        <dbReference type="ChEBI" id="CHEBI:58437"/>
        <note>ligand shared between two neighboring subunits</note>
    </ligand>
</feature>
<organism evidence="12 13">
    <name type="scientific">Koleobacter methoxysyntrophicus</name>
    <dbReference type="NCBI Taxonomy" id="2751313"/>
    <lineage>
        <taxon>Bacteria</taxon>
        <taxon>Bacillati</taxon>
        <taxon>Bacillota</taxon>
        <taxon>Clostridia</taxon>
        <taxon>Koleobacterales</taxon>
        <taxon>Koleobacteraceae</taxon>
        <taxon>Koleobacter</taxon>
    </lineage>
</organism>
<dbReference type="InterPro" id="IPR014729">
    <property type="entry name" value="Rossmann-like_a/b/a_fold"/>
</dbReference>
<feature type="domain" description="NAD/GMP synthase" evidence="11">
    <location>
        <begin position="12"/>
        <end position="241"/>
    </location>
</feature>
<evidence type="ECO:0000256" key="6">
    <source>
        <dbReference type="ARBA" id="ARBA00022842"/>
    </source>
</evidence>
<dbReference type="Pfam" id="PF02540">
    <property type="entry name" value="NAD_synthase"/>
    <property type="match status" value="1"/>
</dbReference>
<comment type="subunit">
    <text evidence="8">Homodimer.</text>
</comment>
<proteinExistence type="inferred from homology"/>
<feature type="binding site" description="in other chain" evidence="8">
    <location>
        <position position="119"/>
    </location>
    <ligand>
        <name>deamido-NAD(+)</name>
        <dbReference type="ChEBI" id="CHEBI:58437"/>
        <note>ligand shared between two neighboring subunits</note>
    </ligand>
</feature>
<dbReference type="GO" id="GO:0005524">
    <property type="term" value="F:ATP binding"/>
    <property type="evidence" value="ECO:0007669"/>
    <property type="project" value="UniProtKB-UniRule"/>
</dbReference>
<keyword evidence="7 8" id="KW-0520">NAD</keyword>
<dbReference type="UniPathway" id="UPA00253">
    <property type="reaction ID" value="UER00333"/>
</dbReference>
<comment type="function">
    <text evidence="8">Catalyzes the ATP-dependent amidation of deamido-NAD to form NAD. Uses ammonia as a nitrogen source.</text>
</comment>
<sequence length="247" mass="27508">MGKSVKEKIDLTVEWLREQVEQAGAKGLAVGISGGVDSALTAFLIKRAFPQNSLGIIMPCESDPKDIEDALKVAAASQIEFIRIDLTEIYATLMKNIFSQLEDYKIGNKKIAMANTKARLRMSTIYAICNYLNFLVVGTDNAAEIYTGYFTKYGDGGVDIMPLANLTKREVRAWAREIGVPEEIILKAPSAGLWPNQTDEGEMGTTYDIIDDFLEGNKVPAKDFEIIEKLHRRSEHKRKLPSSPPKY</sequence>
<dbReference type="GO" id="GO:0004359">
    <property type="term" value="F:glutaminase activity"/>
    <property type="evidence" value="ECO:0007669"/>
    <property type="project" value="InterPro"/>
</dbReference>
<dbReference type="HAMAP" id="MF_00193">
    <property type="entry name" value="NadE_ammonia_dep"/>
    <property type="match status" value="1"/>
</dbReference>
<dbReference type="EC" id="6.3.1.5" evidence="8 10"/>
<dbReference type="CDD" id="cd00553">
    <property type="entry name" value="NAD_synthase"/>
    <property type="match status" value="1"/>
</dbReference>
<feature type="binding site" evidence="8">
    <location>
        <position position="139"/>
    </location>
    <ligand>
        <name>ATP</name>
        <dbReference type="ChEBI" id="CHEBI:30616"/>
    </ligand>
</feature>
<evidence type="ECO:0000256" key="4">
    <source>
        <dbReference type="ARBA" id="ARBA00022741"/>
    </source>
</evidence>
<evidence type="ECO:0000256" key="9">
    <source>
        <dbReference type="RuleBase" id="RU003811"/>
    </source>
</evidence>
<feature type="binding site" evidence="8">
    <location>
        <position position="144"/>
    </location>
    <ligand>
        <name>Mg(2+)</name>
        <dbReference type="ChEBI" id="CHEBI:18420"/>
    </ligand>
</feature>
<feature type="binding site" evidence="8">
    <location>
        <position position="37"/>
    </location>
    <ligand>
        <name>Mg(2+)</name>
        <dbReference type="ChEBI" id="CHEBI:18420"/>
    </ligand>
</feature>
<evidence type="ECO:0000313" key="13">
    <source>
        <dbReference type="Proteomes" id="UP000662904"/>
    </source>
</evidence>
<keyword evidence="4 8" id="KW-0547">Nucleotide-binding</keyword>
<evidence type="ECO:0000256" key="2">
    <source>
        <dbReference type="ARBA" id="ARBA00022598"/>
    </source>
</evidence>
<gene>
    <name evidence="8 12" type="primary">nadE</name>
    <name evidence="12" type="ORF">H0A61_02359</name>
</gene>
<keyword evidence="6 8" id="KW-0460">Magnesium</keyword>
<dbReference type="GO" id="GO:0008795">
    <property type="term" value="F:NAD+ synthase activity"/>
    <property type="evidence" value="ECO:0007669"/>
    <property type="project" value="UniProtKB-UniRule"/>
</dbReference>
<keyword evidence="3 8" id="KW-0479">Metal-binding</keyword>
<evidence type="ECO:0000313" key="12">
    <source>
        <dbReference type="EMBL" id="QSQ09967.1"/>
    </source>
</evidence>
<accession>A0A8A0RRF6</accession>
<dbReference type="Proteomes" id="UP000662904">
    <property type="component" value="Chromosome"/>
</dbReference>
<dbReference type="SUPFAM" id="SSF52402">
    <property type="entry name" value="Adenine nucleotide alpha hydrolases-like"/>
    <property type="match status" value="1"/>
</dbReference>
<feature type="binding site" description="in other chain" evidence="8">
    <location>
        <begin position="236"/>
        <end position="237"/>
    </location>
    <ligand>
        <name>deamido-NAD(+)</name>
        <dbReference type="ChEBI" id="CHEBI:58437"/>
        <note>ligand shared between two neighboring subunits</note>
    </ligand>
</feature>
<evidence type="ECO:0000256" key="3">
    <source>
        <dbReference type="ARBA" id="ARBA00022723"/>
    </source>
</evidence>
<feature type="binding site" evidence="8">
    <location>
        <position position="168"/>
    </location>
    <ligand>
        <name>ATP</name>
        <dbReference type="ChEBI" id="CHEBI:30616"/>
    </ligand>
</feature>
<dbReference type="GO" id="GO:0046872">
    <property type="term" value="F:metal ion binding"/>
    <property type="evidence" value="ECO:0007669"/>
    <property type="project" value="UniProtKB-KW"/>
</dbReference>
<keyword evidence="2 8" id="KW-0436">Ligase</keyword>
<dbReference type="RefSeq" id="WP_206707295.1">
    <property type="nucleotide sequence ID" value="NZ_CP059066.1"/>
</dbReference>
<feature type="binding site" evidence="8">
    <location>
        <position position="190"/>
    </location>
    <ligand>
        <name>ATP</name>
        <dbReference type="ChEBI" id="CHEBI:30616"/>
    </ligand>
</feature>
<dbReference type="EMBL" id="CP059066">
    <property type="protein sequence ID" value="QSQ09967.1"/>
    <property type="molecule type" value="Genomic_DNA"/>
</dbReference>
<dbReference type="GO" id="GO:0003952">
    <property type="term" value="F:NAD+ synthase (glutamine-hydrolyzing) activity"/>
    <property type="evidence" value="ECO:0007669"/>
    <property type="project" value="InterPro"/>
</dbReference>
<dbReference type="GO" id="GO:0005737">
    <property type="term" value="C:cytoplasm"/>
    <property type="evidence" value="ECO:0007669"/>
    <property type="project" value="InterPro"/>
</dbReference>
<feature type="binding site" evidence="8">
    <location>
        <begin position="31"/>
        <end position="38"/>
    </location>
    <ligand>
        <name>ATP</name>
        <dbReference type="ChEBI" id="CHEBI:30616"/>
    </ligand>
</feature>
<evidence type="ECO:0000256" key="8">
    <source>
        <dbReference type="HAMAP-Rule" id="MF_00193"/>
    </source>
</evidence>
<keyword evidence="13" id="KW-1185">Reference proteome</keyword>
<dbReference type="NCBIfam" id="TIGR00552">
    <property type="entry name" value="nadE"/>
    <property type="match status" value="1"/>
</dbReference>
<comment type="catalytic activity">
    <reaction evidence="8 10">
        <text>deamido-NAD(+) + NH4(+) + ATP = AMP + diphosphate + NAD(+) + H(+)</text>
        <dbReference type="Rhea" id="RHEA:21188"/>
        <dbReference type="ChEBI" id="CHEBI:15378"/>
        <dbReference type="ChEBI" id="CHEBI:28938"/>
        <dbReference type="ChEBI" id="CHEBI:30616"/>
        <dbReference type="ChEBI" id="CHEBI:33019"/>
        <dbReference type="ChEBI" id="CHEBI:57540"/>
        <dbReference type="ChEBI" id="CHEBI:58437"/>
        <dbReference type="ChEBI" id="CHEBI:456215"/>
        <dbReference type="EC" id="6.3.1.5"/>
    </reaction>
</comment>
<evidence type="ECO:0000256" key="7">
    <source>
        <dbReference type="ARBA" id="ARBA00023027"/>
    </source>
</evidence>
<comment type="pathway">
    <text evidence="8">Cofactor biosynthesis; NAD(+) biosynthesis; NAD(+) from deamido-NAD(+) (ammonia route): step 1/1.</text>
</comment>
<dbReference type="Gene3D" id="3.40.50.620">
    <property type="entry name" value="HUPs"/>
    <property type="match status" value="1"/>
</dbReference>
<evidence type="ECO:0000256" key="1">
    <source>
        <dbReference type="ARBA" id="ARBA00005859"/>
    </source>
</evidence>
<dbReference type="AlphaFoldDB" id="A0A8A0RRF6"/>
<dbReference type="InterPro" id="IPR003694">
    <property type="entry name" value="NAD_synthase"/>
</dbReference>
<dbReference type="GO" id="GO:0009435">
    <property type="term" value="P:NAD+ biosynthetic process"/>
    <property type="evidence" value="ECO:0007669"/>
    <property type="project" value="UniProtKB-UniRule"/>
</dbReference>
<dbReference type="KEGG" id="kme:H0A61_02359"/>
<evidence type="ECO:0000256" key="10">
    <source>
        <dbReference type="RuleBase" id="RU003812"/>
    </source>
</evidence>
<dbReference type="InterPro" id="IPR022310">
    <property type="entry name" value="NAD/GMP_synthase"/>
</dbReference>
<dbReference type="PANTHER" id="PTHR23090">
    <property type="entry name" value="NH 3 /GLUTAMINE-DEPENDENT NAD + SYNTHETASE"/>
    <property type="match status" value="1"/>
</dbReference>
<dbReference type="PANTHER" id="PTHR23090:SF7">
    <property type="entry name" value="NH(3)-DEPENDENT NAD(+) SYNTHETASE"/>
    <property type="match status" value="1"/>
</dbReference>